<name>A0A0K2VU49_MESPL</name>
<accession>A0A0K2VU49</accession>
<sequence>MAAALDALSGPQPGDEFIIVQPARPYLEELSQRTGVLRVGVARTTWGWIPVEPEILEVVESTASLLEEMGHQVTEMEPPFDFDAFIRTDLLAHDLGASSREAEARAMGRTIGPDTLEPINLKYYEHGKRLLADCDRVLSMSRELQDARRQMKLQVGKAIDNFDILLTPTYSIVPQPHGGTWVLTDTTLSLEEWVRRSYKGCFLPIFNITGQPAVSLPLGESIEGLPIGIQIVGRFGDESTLVRVARDVEEARPWKERRPKVRAGDSRPRLTKRSVPLLSETWPEPIPLDGNC</sequence>
<dbReference type="InterPro" id="IPR000120">
    <property type="entry name" value="Amidase"/>
</dbReference>
<evidence type="ECO:0000313" key="4">
    <source>
        <dbReference type="Proteomes" id="UP000182888"/>
    </source>
</evidence>
<comment type="similarity">
    <text evidence="1">Belongs to the amidase family.</text>
</comment>
<evidence type="ECO:0000313" key="3">
    <source>
        <dbReference type="EMBL" id="CDX53564.1"/>
    </source>
</evidence>
<dbReference type="AlphaFoldDB" id="A0A0K2VU49"/>
<dbReference type="EMBL" id="CCND01000010">
    <property type="protein sequence ID" value="CDX53564.1"/>
    <property type="molecule type" value="Genomic_DNA"/>
</dbReference>
<evidence type="ECO:0000259" key="2">
    <source>
        <dbReference type="Pfam" id="PF01425"/>
    </source>
</evidence>
<gene>
    <name evidence="3" type="ORF">MPL1032_180045</name>
</gene>
<proteinExistence type="inferred from homology"/>
<dbReference type="Proteomes" id="UP000182888">
    <property type="component" value="Unassembled WGS sequence"/>
</dbReference>
<dbReference type="PANTHER" id="PTHR11895:SF7">
    <property type="entry name" value="GLUTAMYL-TRNA(GLN) AMIDOTRANSFERASE SUBUNIT A, MITOCHONDRIAL"/>
    <property type="match status" value="1"/>
</dbReference>
<dbReference type="GO" id="GO:0003824">
    <property type="term" value="F:catalytic activity"/>
    <property type="evidence" value="ECO:0007669"/>
    <property type="project" value="InterPro"/>
</dbReference>
<reference evidence="4" key="1">
    <citation type="submission" date="2014-08" db="EMBL/GenBank/DDBJ databases">
        <authorList>
            <person name="Edwards T."/>
        </authorList>
    </citation>
    <scope>NUCLEOTIDE SEQUENCE [LARGE SCALE GENOMIC DNA]</scope>
</reference>
<dbReference type="InterPro" id="IPR036928">
    <property type="entry name" value="AS_sf"/>
</dbReference>
<dbReference type="Pfam" id="PF01425">
    <property type="entry name" value="Amidase"/>
    <property type="match status" value="1"/>
</dbReference>
<protein>
    <submittedName>
        <fullName evidence="3">Amidase</fullName>
    </submittedName>
</protein>
<evidence type="ECO:0000256" key="1">
    <source>
        <dbReference type="ARBA" id="ARBA00009199"/>
    </source>
</evidence>
<dbReference type="SUPFAM" id="SSF75304">
    <property type="entry name" value="Amidase signature (AS) enzymes"/>
    <property type="match status" value="1"/>
</dbReference>
<organism evidence="3 4">
    <name type="scientific">Mesorhizobium plurifarium</name>
    <dbReference type="NCBI Taxonomy" id="69974"/>
    <lineage>
        <taxon>Bacteria</taxon>
        <taxon>Pseudomonadati</taxon>
        <taxon>Pseudomonadota</taxon>
        <taxon>Alphaproteobacteria</taxon>
        <taxon>Hyphomicrobiales</taxon>
        <taxon>Phyllobacteriaceae</taxon>
        <taxon>Mesorhizobium</taxon>
    </lineage>
</organism>
<dbReference type="PANTHER" id="PTHR11895">
    <property type="entry name" value="TRANSAMIDASE"/>
    <property type="match status" value="1"/>
</dbReference>
<dbReference type="InterPro" id="IPR023631">
    <property type="entry name" value="Amidase_dom"/>
</dbReference>
<feature type="domain" description="Amidase" evidence="2">
    <location>
        <begin position="2"/>
        <end position="241"/>
    </location>
</feature>
<dbReference type="Gene3D" id="3.90.1300.10">
    <property type="entry name" value="Amidase signature (AS) domain"/>
    <property type="match status" value="1"/>
</dbReference>